<dbReference type="InterPro" id="IPR001374">
    <property type="entry name" value="R3H_dom"/>
</dbReference>
<dbReference type="EMBL" id="JRKL02004177">
    <property type="protein sequence ID" value="KAF3953206.1"/>
    <property type="molecule type" value="Genomic_DNA"/>
</dbReference>
<dbReference type="InterPro" id="IPR000467">
    <property type="entry name" value="G_patch_dom"/>
</dbReference>
<accession>A0A8J4QYC4</accession>
<feature type="compositionally biased region" description="Acidic residues" evidence="1">
    <location>
        <begin position="258"/>
        <end position="279"/>
    </location>
</feature>
<dbReference type="InterPro" id="IPR036867">
    <property type="entry name" value="R3H_dom_sf"/>
</dbReference>
<feature type="compositionally biased region" description="Basic and acidic residues" evidence="1">
    <location>
        <begin position="656"/>
        <end position="667"/>
    </location>
</feature>
<dbReference type="InterPro" id="IPR034082">
    <property type="entry name" value="R3H_G-patch"/>
</dbReference>
<dbReference type="Gene3D" id="3.30.1370.50">
    <property type="entry name" value="R3H-like domain"/>
    <property type="match status" value="1"/>
</dbReference>
<dbReference type="PANTHER" id="PTHR47423">
    <property type="entry name" value="G-PATCH DOMAIN CONTAINING PROTEIN"/>
    <property type="match status" value="1"/>
</dbReference>
<feature type="region of interest" description="Disordered" evidence="1">
    <location>
        <begin position="225"/>
        <end position="286"/>
    </location>
</feature>
<feature type="region of interest" description="Disordered" evidence="1">
    <location>
        <begin position="44"/>
        <end position="87"/>
    </location>
</feature>
<organism evidence="3 4">
    <name type="scientific">Castanea mollissima</name>
    <name type="common">Chinese chestnut</name>
    <dbReference type="NCBI Taxonomy" id="60419"/>
    <lineage>
        <taxon>Eukaryota</taxon>
        <taxon>Viridiplantae</taxon>
        <taxon>Streptophyta</taxon>
        <taxon>Embryophyta</taxon>
        <taxon>Tracheophyta</taxon>
        <taxon>Spermatophyta</taxon>
        <taxon>Magnoliopsida</taxon>
        <taxon>eudicotyledons</taxon>
        <taxon>Gunneridae</taxon>
        <taxon>Pentapetalae</taxon>
        <taxon>rosids</taxon>
        <taxon>fabids</taxon>
        <taxon>Fagales</taxon>
        <taxon>Fagaceae</taxon>
        <taxon>Castanea</taxon>
    </lineage>
</organism>
<dbReference type="Pfam" id="PF01585">
    <property type="entry name" value="G-patch"/>
    <property type="match status" value="2"/>
</dbReference>
<evidence type="ECO:0000256" key="1">
    <source>
        <dbReference type="SAM" id="MobiDB-lite"/>
    </source>
</evidence>
<feature type="compositionally biased region" description="Polar residues" evidence="1">
    <location>
        <begin position="676"/>
        <end position="687"/>
    </location>
</feature>
<dbReference type="PROSITE" id="PS50174">
    <property type="entry name" value="G_PATCH"/>
    <property type="match status" value="2"/>
</dbReference>
<name>A0A8J4QYC4_9ROSI</name>
<feature type="compositionally biased region" description="Acidic residues" evidence="1">
    <location>
        <begin position="225"/>
        <end position="244"/>
    </location>
</feature>
<feature type="compositionally biased region" description="Polar residues" evidence="1">
    <location>
        <begin position="46"/>
        <end position="62"/>
    </location>
</feature>
<comment type="caution">
    <text evidence="3">The sequence shown here is derived from an EMBL/GenBank/DDBJ whole genome shotgun (WGS) entry which is preliminary data.</text>
</comment>
<dbReference type="AlphaFoldDB" id="A0A8J4QYC4"/>
<feature type="domain" description="G-patch" evidence="2">
    <location>
        <begin position="697"/>
        <end position="743"/>
    </location>
</feature>
<dbReference type="OrthoDB" id="29523at2759"/>
<protein>
    <recommendedName>
        <fullName evidence="2">G-patch domain-containing protein</fullName>
    </recommendedName>
</protein>
<dbReference type="GO" id="GO:0003676">
    <property type="term" value="F:nucleic acid binding"/>
    <property type="evidence" value="ECO:0007669"/>
    <property type="project" value="InterPro"/>
</dbReference>
<feature type="region of interest" description="Disordered" evidence="1">
    <location>
        <begin position="517"/>
        <end position="545"/>
    </location>
</feature>
<dbReference type="CDD" id="cd02646">
    <property type="entry name" value="R3H_G-patch"/>
    <property type="match status" value="1"/>
</dbReference>
<evidence type="ECO:0000259" key="2">
    <source>
        <dbReference type="PROSITE" id="PS50174"/>
    </source>
</evidence>
<gene>
    <name evidence="3" type="ORF">CMV_021329</name>
</gene>
<dbReference type="PANTHER" id="PTHR47423:SF2">
    <property type="entry name" value="PROTEIN SQS1"/>
    <property type="match status" value="1"/>
</dbReference>
<sequence length="815" mass="88743">MAGGRRRPAKTQNNKSNSNSNRGRRRGSEPFSVRAALFVEGGLLSDWQNQTPSRGRNSNPNNKSGSVSVSKSGSFGKSKASASKIESQKMGGNAIGYRYPALDFEKGNNGDDSIDESHPIVLVDSKENQIVAYVDQMPSSEPRDVEFTYDYHSDFVLGDGSHQGLGFQAETEGTSSFEKEIHADENINDEIGQMSEEILAEVSPPGKNSGFLSIGGMKLYTQDISDEESDEEDNRESLDEESNDTSEPGEAVGSSESDSSEDSSDSDLDIDDEVAEDYLEGIGGSDNVLNSKWLMEQVLDESDDDSSSNSLDETVEKLGGIALQDASREYGLNKPKSRKRYSKPSKENLSLAIDDLMLIKDPRTVSAKKKHVARFPRSWPLEVQKSKTSRNFPGEKKKHRKEMIAVKRRERMLLRGVDLEQINLKLERIVLDGVDMFSFQPMHSRDCSQVQRLAAIYRLRSGCQGSGKKRFVTVVRTQHTCMPSANEKVRLEKLIGAGDEDVDFAVTDFSNLRSATRNRVKKTAKGSGEASEKKRSGKKSSYGNKVSYADQPMSFVSSGIMQSDAVEITAVDSQETNENRKDKGVVGSASLGSFEVHTKGFGSKMMAKMGFVEGGGLGKDGQGIAEPIEAIKRPKSLGLGMEFSESTSDPAGTKSDTGRTKSQKAEVSKSGGVPTRNRSQKIGASRSQKIGAFEQHTKGFGSKMMAKMGFVEGMGLGRDSQGIINPLGAVRLPKSRGLGAKERTSLKSVSAVNFLFEKSKEKTSSVRELLQSGSGPGHARVKTCTKTKWSQFAVKRTASYGPMGYITIKLVTSGL</sequence>
<reference evidence="3" key="1">
    <citation type="submission" date="2020-03" db="EMBL/GenBank/DDBJ databases">
        <title>Castanea mollissima Vanexum genome sequencing.</title>
        <authorList>
            <person name="Staton M."/>
        </authorList>
    </citation>
    <scope>NUCLEOTIDE SEQUENCE</scope>
    <source>
        <tissue evidence="3">Leaf</tissue>
    </source>
</reference>
<proteinExistence type="predicted"/>
<feature type="region of interest" description="Disordered" evidence="1">
    <location>
        <begin position="1"/>
        <end position="32"/>
    </location>
</feature>
<evidence type="ECO:0000313" key="3">
    <source>
        <dbReference type="EMBL" id="KAF3953206.1"/>
    </source>
</evidence>
<feature type="domain" description="G-patch" evidence="2">
    <location>
        <begin position="598"/>
        <end position="644"/>
    </location>
</feature>
<evidence type="ECO:0000313" key="4">
    <source>
        <dbReference type="Proteomes" id="UP000737018"/>
    </source>
</evidence>
<feature type="region of interest" description="Disordered" evidence="1">
    <location>
        <begin position="640"/>
        <end position="687"/>
    </location>
</feature>
<feature type="compositionally biased region" description="Low complexity" evidence="1">
    <location>
        <begin position="63"/>
        <end position="84"/>
    </location>
</feature>
<keyword evidence="4" id="KW-1185">Reference proteome</keyword>
<dbReference type="Pfam" id="PF01424">
    <property type="entry name" value="R3H"/>
    <property type="match status" value="1"/>
</dbReference>
<dbReference type="SMART" id="SM00443">
    <property type="entry name" value="G_patch"/>
    <property type="match status" value="2"/>
</dbReference>
<dbReference type="Proteomes" id="UP000737018">
    <property type="component" value="Unassembled WGS sequence"/>
</dbReference>